<organism evidence="2 3">
    <name type="scientific">Algoriphagus confluentis</name>
    <dbReference type="NCBI Taxonomy" id="1697556"/>
    <lineage>
        <taxon>Bacteria</taxon>
        <taxon>Pseudomonadati</taxon>
        <taxon>Bacteroidota</taxon>
        <taxon>Cytophagia</taxon>
        <taxon>Cytophagales</taxon>
        <taxon>Cyclobacteriaceae</taxon>
        <taxon>Algoriphagus</taxon>
    </lineage>
</organism>
<proteinExistence type="predicted"/>
<gene>
    <name evidence="2" type="ORF">Aconfl_03710</name>
</gene>
<comment type="caution">
    <text evidence="2">The sequence shown here is derived from an EMBL/GenBank/DDBJ whole genome shotgun (WGS) entry which is preliminary data.</text>
</comment>
<dbReference type="EMBL" id="BTPD01000001">
    <property type="protein sequence ID" value="GMQ27729.1"/>
    <property type="molecule type" value="Genomic_DNA"/>
</dbReference>
<feature type="transmembrane region" description="Helical" evidence="1">
    <location>
        <begin position="58"/>
        <end position="76"/>
    </location>
</feature>
<evidence type="ECO:0000313" key="2">
    <source>
        <dbReference type="EMBL" id="GMQ27729.1"/>
    </source>
</evidence>
<feature type="transmembrane region" description="Helical" evidence="1">
    <location>
        <begin position="12"/>
        <end position="31"/>
    </location>
</feature>
<accession>A0ABQ6PIJ8</accession>
<sequence length="85" mass="9740">MEQKELNRKVFYNSWSFVIILCIALGLAPITQEPHILGKIRWVAGGAVGMKLIDWGDLLMHGFPWVLLIRLSFLDIKKKFFPAKA</sequence>
<name>A0ABQ6PIJ8_9BACT</name>
<keyword evidence="1" id="KW-0812">Transmembrane</keyword>
<evidence type="ECO:0008006" key="4">
    <source>
        <dbReference type="Google" id="ProtNLM"/>
    </source>
</evidence>
<dbReference type="Proteomes" id="UP001338309">
    <property type="component" value="Unassembled WGS sequence"/>
</dbReference>
<keyword evidence="1" id="KW-1133">Transmembrane helix</keyword>
<evidence type="ECO:0000256" key="1">
    <source>
        <dbReference type="SAM" id="Phobius"/>
    </source>
</evidence>
<keyword evidence="1" id="KW-0472">Membrane</keyword>
<keyword evidence="3" id="KW-1185">Reference proteome</keyword>
<protein>
    <recommendedName>
        <fullName evidence="4">RND transporter</fullName>
    </recommendedName>
</protein>
<evidence type="ECO:0000313" key="3">
    <source>
        <dbReference type="Proteomes" id="UP001338309"/>
    </source>
</evidence>
<reference evidence="2 3" key="1">
    <citation type="submission" date="2023-08" db="EMBL/GenBank/DDBJ databases">
        <title>Draft genome sequence of Algoriphagus confluentis.</title>
        <authorList>
            <person name="Takatani N."/>
            <person name="Hosokawa M."/>
            <person name="Sawabe T."/>
        </authorList>
    </citation>
    <scope>NUCLEOTIDE SEQUENCE [LARGE SCALE GENOMIC DNA]</scope>
    <source>
        <strain evidence="2 3">NBRC 111222</strain>
    </source>
</reference>
<dbReference type="RefSeq" id="WP_338222532.1">
    <property type="nucleotide sequence ID" value="NZ_BTPD01000001.1"/>
</dbReference>